<dbReference type="Gene3D" id="3.40.50.720">
    <property type="entry name" value="NAD(P)-binding Rossmann-like Domain"/>
    <property type="match status" value="1"/>
</dbReference>
<protein>
    <recommendedName>
        <fullName evidence="5">Homoserine dehydrogenase</fullName>
        <ecNumber evidence="4">1.1.1.3</ecNumber>
    </recommendedName>
</protein>
<dbReference type="InterPro" id="IPR005106">
    <property type="entry name" value="Asp/hSer_DH_NAD-bd"/>
</dbReference>
<keyword evidence="7" id="KW-0791">Threonine biosynthesis</keyword>
<feature type="binding site" evidence="11">
    <location>
        <position position="125"/>
    </location>
    <ligand>
        <name>NADPH</name>
        <dbReference type="ChEBI" id="CHEBI:57783"/>
    </ligand>
</feature>
<dbReference type="Proteomes" id="UP000037210">
    <property type="component" value="Unassembled WGS sequence"/>
</dbReference>
<evidence type="ECO:0000256" key="7">
    <source>
        <dbReference type="ARBA" id="ARBA00022697"/>
    </source>
</evidence>
<evidence type="ECO:0000313" key="14">
    <source>
        <dbReference type="EMBL" id="KON30319.1"/>
    </source>
</evidence>
<dbReference type="GO" id="GO:0050661">
    <property type="term" value="F:NADP binding"/>
    <property type="evidence" value="ECO:0007669"/>
    <property type="project" value="InterPro"/>
</dbReference>
<dbReference type="FunFam" id="3.30.360.10:FF:000005">
    <property type="entry name" value="Homoserine dehydrogenase"/>
    <property type="match status" value="1"/>
</dbReference>
<keyword evidence="11" id="KW-0521">NADP</keyword>
<dbReference type="AlphaFoldDB" id="A0A0M0BPF3"/>
<name>A0A0M0BPF3_9ARCH</name>
<gene>
    <name evidence="14" type="ORF">AC482_04115</name>
</gene>
<comment type="caution">
    <text evidence="14">The sequence shown here is derived from an EMBL/GenBank/DDBJ whole genome shotgun (WGS) entry which is preliminary data.</text>
</comment>
<dbReference type="Pfam" id="PF00742">
    <property type="entry name" value="Homoserine_dh"/>
    <property type="match status" value="1"/>
</dbReference>
<evidence type="ECO:0000256" key="2">
    <source>
        <dbReference type="ARBA" id="ARBA00005062"/>
    </source>
</evidence>
<evidence type="ECO:0000256" key="4">
    <source>
        <dbReference type="ARBA" id="ARBA00013213"/>
    </source>
</evidence>
<evidence type="ECO:0000259" key="13">
    <source>
        <dbReference type="Pfam" id="PF03447"/>
    </source>
</evidence>
<dbReference type="GO" id="GO:0004412">
    <property type="term" value="F:homoserine dehydrogenase activity"/>
    <property type="evidence" value="ECO:0007669"/>
    <property type="project" value="UniProtKB-EC"/>
</dbReference>
<dbReference type="Pfam" id="PF03447">
    <property type="entry name" value="NAD_binding_3"/>
    <property type="match status" value="1"/>
</dbReference>
<evidence type="ECO:0000256" key="6">
    <source>
        <dbReference type="ARBA" id="ARBA00022605"/>
    </source>
</evidence>
<evidence type="ECO:0000256" key="1">
    <source>
        <dbReference type="ARBA" id="ARBA00005056"/>
    </source>
</evidence>
<comment type="pathway">
    <text evidence="1">Amino-acid biosynthesis; L-threonine biosynthesis; L-threonine from L-aspartate: step 3/5.</text>
</comment>
<dbReference type="Gene3D" id="3.30.360.10">
    <property type="entry name" value="Dihydrodipicolinate Reductase, domain 2"/>
    <property type="match status" value="1"/>
</dbReference>
<feature type="domain" description="Aspartate/homoserine dehydrogenase NAD-binding" evidence="13">
    <location>
        <begin position="7"/>
        <end position="148"/>
    </location>
</feature>
<dbReference type="PANTHER" id="PTHR43331">
    <property type="entry name" value="HOMOSERINE DEHYDROGENASE"/>
    <property type="match status" value="1"/>
</dbReference>
<evidence type="ECO:0000256" key="11">
    <source>
        <dbReference type="PIRSR" id="PIRSR036497-2"/>
    </source>
</evidence>
<evidence type="ECO:0000313" key="15">
    <source>
        <dbReference type="Proteomes" id="UP000037210"/>
    </source>
</evidence>
<dbReference type="UniPathway" id="UPA00050">
    <property type="reaction ID" value="UER00063"/>
</dbReference>
<reference evidence="14 15" key="1">
    <citation type="submission" date="2015-06" db="EMBL/GenBank/DDBJ databases">
        <title>New insights into the roles of widespread benthic archaea in carbon and nitrogen cycling.</title>
        <authorList>
            <person name="Lazar C.S."/>
            <person name="Baker B.J."/>
            <person name="Seitz K.W."/>
            <person name="Hyde A.S."/>
            <person name="Dick G.J."/>
            <person name="Hinrichs K.-U."/>
            <person name="Teske A.P."/>
        </authorList>
    </citation>
    <scope>NUCLEOTIDE SEQUENCE [LARGE SCALE GENOMIC DNA]</scope>
    <source>
        <strain evidence="14">DG-45</strain>
    </source>
</reference>
<feature type="active site" description="Proton donor" evidence="10">
    <location>
        <position position="224"/>
    </location>
</feature>
<dbReference type="UniPathway" id="UPA00051">
    <property type="reaction ID" value="UER00465"/>
</dbReference>
<keyword evidence="9" id="KW-0486">Methionine biosynthesis</keyword>
<proteinExistence type="inferred from homology"/>
<sequence>MRLALIGFGNVGQAFARLLLSKREWLREALELDVEVAAVATLTRGSLMSDGALDLGRVLSEIGGRGSLTGYGPESTGLSALEIIEGCGADLMVELTTLNIESGRPAIDHIRAALGSGMSVITANKGPLAFAYRELRALARSRRACFRFEGTVMDGAPVFSLVERTLPGCRVTGIAGILNSTSNFILSRMARGAGLDEALREARMLGMTEADPSLDVDGWDAAAKTAALANVLMDAGTTPQEVDRAGIGGLDPGAVRLAARRGMKFKLVARAERAGGSVETAVRPERMGPDDPFWSVEGASSAVTLRTDLMGEVTIVERDPGLAQTAYAVFSDMILIHESIRAGFAAANTLWRP</sequence>
<accession>A0A0M0BPF3</accession>
<dbReference type="EC" id="1.1.1.3" evidence="4"/>
<dbReference type="InterPro" id="IPR022697">
    <property type="entry name" value="HDH_short"/>
</dbReference>
<dbReference type="GO" id="GO:0009086">
    <property type="term" value="P:methionine biosynthetic process"/>
    <property type="evidence" value="ECO:0007669"/>
    <property type="project" value="UniProtKB-KW"/>
</dbReference>
<evidence type="ECO:0000256" key="9">
    <source>
        <dbReference type="ARBA" id="ARBA00023167"/>
    </source>
</evidence>
<keyword evidence="6" id="KW-0028">Amino-acid biosynthesis</keyword>
<comment type="pathway">
    <text evidence="2">Amino-acid biosynthesis; L-methionine biosynthesis via de novo pathway; L-homoserine from L-aspartate: step 3/3.</text>
</comment>
<evidence type="ECO:0000256" key="10">
    <source>
        <dbReference type="PIRSR" id="PIRSR036497-1"/>
    </source>
</evidence>
<dbReference type="InterPro" id="IPR001342">
    <property type="entry name" value="HDH_cat"/>
</dbReference>
<dbReference type="PROSITE" id="PS01042">
    <property type="entry name" value="HOMOSER_DHGENASE"/>
    <property type="match status" value="1"/>
</dbReference>
<evidence type="ECO:0000256" key="8">
    <source>
        <dbReference type="ARBA" id="ARBA00023002"/>
    </source>
</evidence>
<keyword evidence="8" id="KW-0560">Oxidoreductase</keyword>
<evidence type="ECO:0000256" key="5">
    <source>
        <dbReference type="ARBA" id="ARBA00013376"/>
    </source>
</evidence>
<feature type="binding site" evidence="11">
    <location>
        <begin position="7"/>
        <end position="12"/>
    </location>
    <ligand>
        <name>NADP(+)</name>
        <dbReference type="ChEBI" id="CHEBI:58349"/>
    </ligand>
</feature>
<dbReference type="PIRSF" id="PIRSF036497">
    <property type="entry name" value="HDH_short"/>
    <property type="match status" value="1"/>
</dbReference>
<feature type="binding site" evidence="11">
    <location>
        <position position="209"/>
    </location>
    <ligand>
        <name>L-homoserine</name>
        <dbReference type="ChEBI" id="CHEBI:57476"/>
    </ligand>
</feature>
<organism evidence="14 15">
    <name type="scientific">miscellaneous Crenarchaeota group-15 archaeon DG-45</name>
    <dbReference type="NCBI Taxonomy" id="1685127"/>
    <lineage>
        <taxon>Archaea</taxon>
        <taxon>Candidatus Bathyarchaeota</taxon>
        <taxon>MCG-15</taxon>
    </lineage>
</organism>
<dbReference type="InterPro" id="IPR036291">
    <property type="entry name" value="NAD(P)-bd_dom_sf"/>
</dbReference>
<dbReference type="SUPFAM" id="SSF55347">
    <property type="entry name" value="Glyceraldehyde-3-phosphate dehydrogenase-like, C-terminal domain"/>
    <property type="match status" value="1"/>
</dbReference>
<dbReference type="SUPFAM" id="SSF51735">
    <property type="entry name" value="NAD(P)-binding Rossmann-fold domains"/>
    <property type="match status" value="1"/>
</dbReference>
<evidence type="ECO:0000259" key="12">
    <source>
        <dbReference type="Pfam" id="PF00742"/>
    </source>
</evidence>
<dbReference type="GO" id="GO:0009088">
    <property type="term" value="P:threonine biosynthetic process"/>
    <property type="evidence" value="ECO:0007669"/>
    <property type="project" value="UniProtKB-UniPathway"/>
</dbReference>
<comment type="similarity">
    <text evidence="3">Belongs to the homoserine dehydrogenase family.</text>
</comment>
<dbReference type="PATRIC" id="fig|1685127.3.peg.1136"/>
<dbReference type="PANTHER" id="PTHR43331:SF1">
    <property type="entry name" value="HOMOSERINE DEHYDROGENASE"/>
    <property type="match status" value="1"/>
</dbReference>
<feature type="domain" description="Homoserine dehydrogenase catalytic" evidence="12">
    <location>
        <begin position="157"/>
        <end position="334"/>
    </location>
</feature>
<evidence type="ECO:0000256" key="3">
    <source>
        <dbReference type="ARBA" id="ARBA00006753"/>
    </source>
</evidence>
<dbReference type="EMBL" id="LFWZ01000034">
    <property type="protein sequence ID" value="KON30319.1"/>
    <property type="molecule type" value="Genomic_DNA"/>
</dbReference>
<dbReference type="InterPro" id="IPR019811">
    <property type="entry name" value="HDH_CS"/>
</dbReference>